<evidence type="ECO:0000313" key="5">
    <source>
        <dbReference type="Proteomes" id="UP000298412"/>
    </source>
</evidence>
<keyword evidence="2" id="KW-1133">Transmembrane helix</keyword>
<feature type="transmembrane region" description="Helical" evidence="2">
    <location>
        <begin position="114"/>
        <end position="135"/>
    </location>
</feature>
<keyword evidence="2" id="KW-0812">Transmembrane</keyword>
<sequence length="210" mass="21464">MAPWVAIIAGLIGGALGVPLVRIAERMLHNRRSFTLPVLVVAVTVTGVLVALVVWVFGAGWELPAYLYLAFIAVVLSVVDITERRLPNAVVYPSLVALPALLMIASASNGSWSALAGAFLGGAALFTLYFVLALVSPSSVGMGDVKLAAVLGLALGYLGWTAVLVGSVAAFLIGGLVALVALAARRVTLQGSIPFGPSMLAGAFLAVLLA</sequence>
<comment type="caution">
    <text evidence="4">The sequence shown here is derived from an EMBL/GenBank/DDBJ whole genome shotgun (WGS) entry which is preliminary data.</text>
</comment>
<feature type="transmembrane region" description="Helical" evidence="2">
    <location>
        <begin position="89"/>
        <end position="108"/>
    </location>
</feature>
<feature type="domain" description="Prepilin type IV endopeptidase peptidase" evidence="3">
    <location>
        <begin position="68"/>
        <end position="179"/>
    </location>
</feature>
<feature type="transmembrane region" description="Helical" evidence="2">
    <location>
        <begin position="63"/>
        <end position="82"/>
    </location>
</feature>
<dbReference type="GO" id="GO:0005886">
    <property type="term" value="C:plasma membrane"/>
    <property type="evidence" value="ECO:0007669"/>
    <property type="project" value="TreeGrafter"/>
</dbReference>
<keyword evidence="5" id="KW-1185">Reference proteome</keyword>
<dbReference type="InterPro" id="IPR050882">
    <property type="entry name" value="Prepilin_peptidase/N-MTase"/>
</dbReference>
<dbReference type="AlphaFoldDB" id="A0A4R8WTZ8"/>
<dbReference type="OrthoDB" id="2087435at2"/>
<evidence type="ECO:0000313" key="4">
    <source>
        <dbReference type="EMBL" id="TFC15177.1"/>
    </source>
</evidence>
<feature type="transmembrane region" description="Helical" evidence="2">
    <location>
        <begin position="36"/>
        <end position="57"/>
    </location>
</feature>
<dbReference type="PANTHER" id="PTHR30487:SF0">
    <property type="entry name" value="PREPILIN LEADER PEPTIDASE_N-METHYLTRANSFERASE-RELATED"/>
    <property type="match status" value="1"/>
</dbReference>
<evidence type="ECO:0000259" key="3">
    <source>
        <dbReference type="Pfam" id="PF01478"/>
    </source>
</evidence>
<feature type="transmembrane region" description="Helical" evidence="2">
    <location>
        <begin position="192"/>
        <end position="209"/>
    </location>
</feature>
<feature type="transmembrane region" description="Helical" evidence="2">
    <location>
        <begin position="147"/>
        <end position="180"/>
    </location>
</feature>
<gene>
    <name evidence="4" type="ORF">E3O19_08565</name>
</gene>
<dbReference type="GO" id="GO:0006465">
    <property type="term" value="P:signal peptide processing"/>
    <property type="evidence" value="ECO:0007669"/>
    <property type="project" value="TreeGrafter"/>
</dbReference>
<evidence type="ECO:0000256" key="2">
    <source>
        <dbReference type="SAM" id="Phobius"/>
    </source>
</evidence>
<keyword evidence="2" id="KW-0472">Membrane</keyword>
<name>A0A4R8WTZ8_9MICO</name>
<dbReference type="EMBL" id="SOFP01000046">
    <property type="protein sequence ID" value="TFC15177.1"/>
    <property type="molecule type" value="Genomic_DNA"/>
</dbReference>
<dbReference type="Pfam" id="PF01478">
    <property type="entry name" value="Peptidase_A24"/>
    <property type="match status" value="1"/>
</dbReference>
<comment type="similarity">
    <text evidence="1">Belongs to the peptidase A24 family.</text>
</comment>
<evidence type="ECO:0000256" key="1">
    <source>
        <dbReference type="ARBA" id="ARBA00005801"/>
    </source>
</evidence>
<dbReference type="InterPro" id="IPR000045">
    <property type="entry name" value="Prepilin_IV_endopep_pep"/>
</dbReference>
<accession>A0A4R8WTZ8</accession>
<reference evidence="4 5" key="1">
    <citation type="submission" date="2019-03" db="EMBL/GenBank/DDBJ databases">
        <title>Genomics of glacier-inhabiting Cryobacterium strains.</title>
        <authorList>
            <person name="Liu Q."/>
            <person name="Xin Y.-H."/>
        </authorList>
    </citation>
    <scope>NUCLEOTIDE SEQUENCE [LARGE SCALE GENOMIC DNA]</scope>
    <source>
        <strain evidence="4 5">MDT1-3</strain>
    </source>
</reference>
<dbReference type="Proteomes" id="UP000298412">
    <property type="component" value="Unassembled WGS sequence"/>
</dbReference>
<dbReference type="PANTHER" id="PTHR30487">
    <property type="entry name" value="TYPE 4 PREPILIN-LIKE PROTEINS LEADER PEPTIDE-PROCESSING ENZYME"/>
    <property type="match status" value="1"/>
</dbReference>
<feature type="transmembrane region" description="Helical" evidence="2">
    <location>
        <begin position="6"/>
        <end position="24"/>
    </location>
</feature>
<protein>
    <submittedName>
        <fullName evidence="4">Prepilin peptidase</fullName>
    </submittedName>
</protein>
<proteinExistence type="inferred from homology"/>
<dbReference type="GO" id="GO:0004190">
    <property type="term" value="F:aspartic-type endopeptidase activity"/>
    <property type="evidence" value="ECO:0007669"/>
    <property type="project" value="InterPro"/>
</dbReference>
<organism evidence="4 5">
    <name type="scientific">Cryobacterium algoritolerans</name>
    <dbReference type="NCBI Taxonomy" id="1259184"/>
    <lineage>
        <taxon>Bacteria</taxon>
        <taxon>Bacillati</taxon>
        <taxon>Actinomycetota</taxon>
        <taxon>Actinomycetes</taxon>
        <taxon>Micrococcales</taxon>
        <taxon>Microbacteriaceae</taxon>
        <taxon>Cryobacterium</taxon>
    </lineage>
</organism>
<dbReference type="RefSeq" id="WP_134566921.1">
    <property type="nucleotide sequence ID" value="NZ_SOFP01000046.1"/>
</dbReference>
<dbReference type="Gene3D" id="1.20.120.1220">
    <property type="match status" value="1"/>
</dbReference>